<comment type="subcellular location">
    <subcellularLocation>
        <location evidence="1">Membrane</location>
    </subcellularLocation>
</comment>
<dbReference type="Pfam" id="PF04116">
    <property type="entry name" value="FA_hydroxylase"/>
    <property type="match status" value="1"/>
</dbReference>
<sequence>MANNSSIFYTSDTMEFVSSYLPENPLVNPFRDLWNIMLSRYTKFQVATFGSLLVHELVYFGACLPAFLFQFLPFMHRFKIQAEKPETFDKQWNCFVKLLFNHFIIQFPMICGTYYFTEYFGIPYSWESMPRWYVLLGQVVGCALIEDTWHYWLHRALHHRSIYKHIHKIHHYYQAPFGMTAEYAHPAETLILGMGFFIGIMTFCTHLILLWAWVLVRLLETIDVHSGYDIPWINPFHLIPGYAGSRYHDFHHQNFTGNYASTFTWWDRMFGTDQQYKEFKQLRKRLASDKIGHISSKKTE</sequence>
<gene>
    <name evidence="7" type="ORF">BV898_13638</name>
</gene>
<dbReference type="AlphaFoldDB" id="A0A1W0WA39"/>
<feature type="transmembrane region" description="Helical" evidence="5">
    <location>
        <begin position="95"/>
        <end position="116"/>
    </location>
</feature>
<keyword evidence="7" id="KW-0560">Oxidoreductase</keyword>
<dbReference type="GO" id="GO:0016020">
    <property type="term" value="C:membrane"/>
    <property type="evidence" value="ECO:0007669"/>
    <property type="project" value="UniProtKB-SubCell"/>
</dbReference>
<keyword evidence="8" id="KW-1185">Reference proteome</keyword>
<feature type="domain" description="Fatty acid hydroxylase" evidence="6">
    <location>
        <begin position="140"/>
        <end position="272"/>
    </location>
</feature>
<keyword evidence="7" id="KW-0503">Monooxygenase</keyword>
<protein>
    <submittedName>
        <fullName evidence="7">Methylsterol monooxygenase 1</fullName>
    </submittedName>
</protein>
<evidence type="ECO:0000313" key="8">
    <source>
        <dbReference type="Proteomes" id="UP000192578"/>
    </source>
</evidence>
<name>A0A1W0WA39_HYPEX</name>
<dbReference type="GO" id="GO:0008610">
    <property type="term" value="P:lipid biosynthetic process"/>
    <property type="evidence" value="ECO:0007669"/>
    <property type="project" value="InterPro"/>
</dbReference>
<keyword evidence="3 5" id="KW-1133">Transmembrane helix</keyword>
<accession>A0A1W0WA39</accession>
<dbReference type="InterPro" id="IPR050307">
    <property type="entry name" value="Sterol_Desaturase_Related"/>
</dbReference>
<evidence type="ECO:0000259" key="6">
    <source>
        <dbReference type="Pfam" id="PF04116"/>
    </source>
</evidence>
<comment type="caution">
    <text evidence="7">The sequence shown here is derived from an EMBL/GenBank/DDBJ whole genome shotgun (WGS) entry which is preliminary data.</text>
</comment>
<reference evidence="8" key="1">
    <citation type="submission" date="2017-01" db="EMBL/GenBank/DDBJ databases">
        <title>Comparative genomics of anhydrobiosis in the tardigrade Hypsibius dujardini.</title>
        <authorList>
            <person name="Yoshida Y."/>
            <person name="Koutsovoulos G."/>
            <person name="Laetsch D."/>
            <person name="Stevens L."/>
            <person name="Kumar S."/>
            <person name="Horikawa D."/>
            <person name="Ishino K."/>
            <person name="Komine S."/>
            <person name="Tomita M."/>
            <person name="Blaxter M."/>
            <person name="Arakawa K."/>
        </authorList>
    </citation>
    <scope>NUCLEOTIDE SEQUENCE [LARGE SCALE GENOMIC DNA]</scope>
    <source>
        <strain evidence="8">Z151</strain>
    </source>
</reference>
<keyword evidence="4 5" id="KW-0472">Membrane</keyword>
<evidence type="ECO:0000256" key="4">
    <source>
        <dbReference type="ARBA" id="ARBA00023136"/>
    </source>
</evidence>
<dbReference type="OrthoDB" id="1658724at2759"/>
<evidence type="ECO:0000256" key="3">
    <source>
        <dbReference type="ARBA" id="ARBA00022989"/>
    </source>
</evidence>
<feature type="transmembrane region" description="Helical" evidence="5">
    <location>
        <begin position="57"/>
        <end position="75"/>
    </location>
</feature>
<organism evidence="7 8">
    <name type="scientific">Hypsibius exemplaris</name>
    <name type="common">Freshwater tardigrade</name>
    <dbReference type="NCBI Taxonomy" id="2072580"/>
    <lineage>
        <taxon>Eukaryota</taxon>
        <taxon>Metazoa</taxon>
        <taxon>Ecdysozoa</taxon>
        <taxon>Tardigrada</taxon>
        <taxon>Eutardigrada</taxon>
        <taxon>Parachela</taxon>
        <taxon>Hypsibioidea</taxon>
        <taxon>Hypsibiidae</taxon>
        <taxon>Hypsibius</taxon>
    </lineage>
</organism>
<dbReference type="PANTHER" id="PTHR11863">
    <property type="entry name" value="STEROL DESATURASE"/>
    <property type="match status" value="1"/>
</dbReference>
<keyword evidence="2 5" id="KW-0812">Transmembrane</keyword>
<evidence type="ECO:0000313" key="7">
    <source>
        <dbReference type="EMBL" id="OQV12079.1"/>
    </source>
</evidence>
<dbReference type="GO" id="GO:0004497">
    <property type="term" value="F:monooxygenase activity"/>
    <property type="evidence" value="ECO:0007669"/>
    <property type="project" value="UniProtKB-KW"/>
</dbReference>
<dbReference type="GO" id="GO:0005506">
    <property type="term" value="F:iron ion binding"/>
    <property type="evidence" value="ECO:0007669"/>
    <property type="project" value="InterPro"/>
</dbReference>
<feature type="transmembrane region" description="Helical" evidence="5">
    <location>
        <begin position="190"/>
        <end position="216"/>
    </location>
</feature>
<evidence type="ECO:0000256" key="1">
    <source>
        <dbReference type="ARBA" id="ARBA00004370"/>
    </source>
</evidence>
<dbReference type="Proteomes" id="UP000192578">
    <property type="component" value="Unassembled WGS sequence"/>
</dbReference>
<evidence type="ECO:0000256" key="2">
    <source>
        <dbReference type="ARBA" id="ARBA00022692"/>
    </source>
</evidence>
<dbReference type="EMBL" id="MTYJ01000154">
    <property type="protein sequence ID" value="OQV12079.1"/>
    <property type="molecule type" value="Genomic_DNA"/>
</dbReference>
<dbReference type="InterPro" id="IPR006694">
    <property type="entry name" value="Fatty_acid_hydroxylase"/>
</dbReference>
<evidence type="ECO:0000256" key="5">
    <source>
        <dbReference type="SAM" id="Phobius"/>
    </source>
</evidence>
<proteinExistence type="predicted"/>